<comment type="similarity">
    <text evidence="3">Belongs to the RNase PH family.</text>
</comment>
<dbReference type="GO" id="GO:0016075">
    <property type="term" value="P:rRNA catabolic process"/>
    <property type="evidence" value="ECO:0007669"/>
    <property type="project" value="TreeGrafter"/>
</dbReference>
<dbReference type="Proteomes" id="UP000054248">
    <property type="component" value="Unassembled WGS sequence"/>
</dbReference>
<evidence type="ECO:0000256" key="1">
    <source>
        <dbReference type="ARBA" id="ARBA00004496"/>
    </source>
</evidence>
<evidence type="ECO:0000259" key="10">
    <source>
        <dbReference type="Pfam" id="PF01138"/>
    </source>
</evidence>
<dbReference type="Pfam" id="PF01138">
    <property type="entry name" value="RNase_PH"/>
    <property type="match status" value="1"/>
</dbReference>
<dbReference type="HOGENOM" id="CLU_038194_3_1_1"/>
<dbReference type="InterPro" id="IPR050590">
    <property type="entry name" value="Exosome_comp_Rrp42_subfam"/>
</dbReference>
<dbReference type="AlphaFoldDB" id="A0A0C3KKS5"/>
<dbReference type="Pfam" id="PF03725">
    <property type="entry name" value="RNase_PH_C"/>
    <property type="match status" value="1"/>
</dbReference>
<dbReference type="PANTHER" id="PTHR11097:SF9">
    <property type="entry name" value="EXOSOME COMPLEX COMPONENT RRP43"/>
    <property type="match status" value="1"/>
</dbReference>
<dbReference type="OrthoDB" id="45882at2759"/>
<organism evidence="12 13">
    <name type="scientific">Tulasnella calospora MUT 4182</name>
    <dbReference type="NCBI Taxonomy" id="1051891"/>
    <lineage>
        <taxon>Eukaryota</taxon>
        <taxon>Fungi</taxon>
        <taxon>Dikarya</taxon>
        <taxon>Basidiomycota</taxon>
        <taxon>Agaricomycotina</taxon>
        <taxon>Agaricomycetes</taxon>
        <taxon>Cantharellales</taxon>
        <taxon>Tulasnellaceae</taxon>
        <taxon>Tulasnella</taxon>
    </lineage>
</organism>
<dbReference type="InterPro" id="IPR020568">
    <property type="entry name" value="Ribosomal_Su5_D2-typ_SF"/>
</dbReference>
<reference evidence="12 13" key="1">
    <citation type="submission" date="2014-04" db="EMBL/GenBank/DDBJ databases">
        <authorList>
            <consortium name="DOE Joint Genome Institute"/>
            <person name="Kuo A."/>
            <person name="Girlanda M."/>
            <person name="Perotto S."/>
            <person name="Kohler A."/>
            <person name="Nagy L.G."/>
            <person name="Floudas D."/>
            <person name="Copeland A."/>
            <person name="Barry K.W."/>
            <person name="Cichocki N."/>
            <person name="Veneault-Fourrey C."/>
            <person name="LaButti K."/>
            <person name="Lindquist E.A."/>
            <person name="Lipzen A."/>
            <person name="Lundell T."/>
            <person name="Morin E."/>
            <person name="Murat C."/>
            <person name="Sun H."/>
            <person name="Tunlid A."/>
            <person name="Henrissat B."/>
            <person name="Grigoriev I.V."/>
            <person name="Hibbett D.S."/>
            <person name="Martin F."/>
            <person name="Nordberg H.P."/>
            <person name="Cantor M.N."/>
            <person name="Hua S.X."/>
        </authorList>
    </citation>
    <scope>NUCLEOTIDE SEQUENCE [LARGE SCALE GENOMIC DNA]</scope>
    <source>
        <strain evidence="12 13">MUT 4182</strain>
    </source>
</reference>
<dbReference type="GO" id="GO:0000176">
    <property type="term" value="C:nuclear exosome (RNase complex)"/>
    <property type="evidence" value="ECO:0007669"/>
    <property type="project" value="UniProtKB-ARBA"/>
</dbReference>
<keyword evidence="5" id="KW-0698">rRNA processing</keyword>
<evidence type="ECO:0000313" key="13">
    <source>
        <dbReference type="Proteomes" id="UP000054248"/>
    </source>
</evidence>
<dbReference type="GO" id="GO:0000467">
    <property type="term" value="P:exonucleolytic trimming to generate mature 3'-end of 5.8S rRNA from tricistronic rRNA transcript (SSU-rRNA, 5.8S rRNA, LSU-rRNA)"/>
    <property type="evidence" value="ECO:0007669"/>
    <property type="project" value="TreeGrafter"/>
</dbReference>
<dbReference type="InterPro" id="IPR036345">
    <property type="entry name" value="ExoRNase_PH_dom2_sf"/>
</dbReference>
<feature type="domain" description="Exoribonuclease phosphorolytic" evidence="10">
    <location>
        <begin position="55"/>
        <end position="188"/>
    </location>
</feature>
<evidence type="ECO:0000256" key="2">
    <source>
        <dbReference type="ARBA" id="ARBA00004604"/>
    </source>
</evidence>
<dbReference type="STRING" id="1051891.A0A0C3KKS5"/>
<dbReference type="SUPFAM" id="SSF55666">
    <property type="entry name" value="Ribonuclease PH domain 2-like"/>
    <property type="match status" value="1"/>
</dbReference>
<evidence type="ECO:0000313" key="12">
    <source>
        <dbReference type="EMBL" id="KIO22018.1"/>
    </source>
</evidence>
<dbReference type="InterPro" id="IPR001247">
    <property type="entry name" value="ExoRNase_PH_dom1"/>
</dbReference>
<dbReference type="SUPFAM" id="SSF54211">
    <property type="entry name" value="Ribosomal protein S5 domain 2-like"/>
    <property type="match status" value="1"/>
</dbReference>
<dbReference type="GO" id="GO:0071035">
    <property type="term" value="P:nuclear polyadenylation-dependent rRNA catabolic process"/>
    <property type="evidence" value="ECO:0007669"/>
    <property type="project" value="TreeGrafter"/>
</dbReference>
<name>A0A0C3KKS5_9AGAM</name>
<dbReference type="Gene3D" id="3.30.230.70">
    <property type="entry name" value="GHMP Kinase, N-terminal domain"/>
    <property type="match status" value="1"/>
</dbReference>
<dbReference type="FunFam" id="3.30.230.70:FF:000017">
    <property type="entry name" value="Exosome complex component Rrp42"/>
    <property type="match status" value="1"/>
</dbReference>
<dbReference type="InterPro" id="IPR027408">
    <property type="entry name" value="PNPase/RNase_PH_dom_sf"/>
</dbReference>
<comment type="subcellular location">
    <subcellularLocation>
        <location evidence="1">Cytoplasm</location>
    </subcellularLocation>
    <subcellularLocation>
        <location evidence="2">Nucleus</location>
        <location evidence="2">Nucleolus</location>
    </subcellularLocation>
</comment>
<keyword evidence="13" id="KW-1185">Reference proteome</keyword>
<evidence type="ECO:0000256" key="4">
    <source>
        <dbReference type="ARBA" id="ARBA00022490"/>
    </source>
</evidence>
<gene>
    <name evidence="12" type="ORF">M407DRAFT_79633</name>
</gene>
<dbReference type="GO" id="GO:0034476">
    <property type="term" value="P:U5 snRNA 3'-end processing"/>
    <property type="evidence" value="ECO:0007669"/>
    <property type="project" value="TreeGrafter"/>
</dbReference>
<dbReference type="GO" id="GO:0034475">
    <property type="term" value="P:U4 snRNA 3'-end processing"/>
    <property type="evidence" value="ECO:0007669"/>
    <property type="project" value="TreeGrafter"/>
</dbReference>
<evidence type="ECO:0000256" key="9">
    <source>
        <dbReference type="ARBA" id="ARBA00030617"/>
    </source>
</evidence>
<dbReference type="CDD" id="cd11369">
    <property type="entry name" value="RNase_PH_RRP43"/>
    <property type="match status" value="1"/>
</dbReference>
<evidence type="ECO:0000256" key="8">
    <source>
        <dbReference type="ARBA" id="ARBA00023242"/>
    </source>
</evidence>
<keyword evidence="6" id="KW-0271">Exosome</keyword>
<dbReference type="PANTHER" id="PTHR11097">
    <property type="entry name" value="EXOSOME COMPLEX EXONUCLEASE RIBOSOMAL RNA PROCESSING PROTEIN"/>
    <property type="match status" value="1"/>
</dbReference>
<keyword evidence="7" id="KW-0694">RNA-binding</keyword>
<proteinExistence type="inferred from homology"/>
<evidence type="ECO:0000256" key="7">
    <source>
        <dbReference type="ARBA" id="ARBA00022884"/>
    </source>
</evidence>
<dbReference type="GO" id="GO:0035925">
    <property type="term" value="F:mRNA 3'-UTR AU-rich region binding"/>
    <property type="evidence" value="ECO:0007669"/>
    <property type="project" value="TreeGrafter"/>
</dbReference>
<keyword evidence="4" id="KW-0963">Cytoplasm</keyword>
<evidence type="ECO:0000256" key="5">
    <source>
        <dbReference type="ARBA" id="ARBA00022552"/>
    </source>
</evidence>
<sequence length="292" mass="31660">MSTDAPISAPISLPPASASSKLDAKTFQRLHPRAYLERFLSEGIRPDGREPNTWRDVSLNTGSISTAEGSALVRLGTTTIVCGIKAEVAEPELGRPEHGFIVPNVDLSSICSPKFKPGPPGEEAQILSERINAILIQADVVPTPSLCIHPAKACWVLYIDITCINYDGNAFDACLLAAIAALRATHLPKPTFDEETERVTCSRTEKLPLQVKCIPLSSTFGVFDSKHLLYDPTAFEEPLLETSITVITDEKQQILSSSQLGLGPRGDSTVLERCTSAAIERRLALEKVLNEI</sequence>
<dbReference type="GO" id="GO:0034473">
    <property type="term" value="P:U1 snRNA 3'-end processing"/>
    <property type="evidence" value="ECO:0007669"/>
    <property type="project" value="TreeGrafter"/>
</dbReference>
<dbReference type="GO" id="GO:0000177">
    <property type="term" value="C:cytoplasmic exosome (RNase complex)"/>
    <property type="evidence" value="ECO:0007669"/>
    <property type="project" value="TreeGrafter"/>
</dbReference>
<reference evidence="13" key="2">
    <citation type="submission" date="2015-01" db="EMBL/GenBank/DDBJ databases">
        <title>Evolutionary Origins and Diversification of the Mycorrhizal Mutualists.</title>
        <authorList>
            <consortium name="DOE Joint Genome Institute"/>
            <consortium name="Mycorrhizal Genomics Consortium"/>
            <person name="Kohler A."/>
            <person name="Kuo A."/>
            <person name="Nagy L.G."/>
            <person name="Floudas D."/>
            <person name="Copeland A."/>
            <person name="Barry K.W."/>
            <person name="Cichocki N."/>
            <person name="Veneault-Fourrey C."/>
            <person name="LaButti K."/>
            <person name="Lindquist E.A."/>
            <person name="Lipzen A."/>
            <person name="Lundell T."/>
            <person name="Morin E."/>
            <person name="Murat C."/>
            <person name="Riley R."/>
            <person name="Ohm R."/>
            <person name="Sun H."/>
            <person name="Tunlid A."/>
            <person name="Henrissat B."/>
            <person name="Grigoriev I.V."/>
            <person name="Hibbett D.S."/>
            <person name="Martin F."/>
        </authorList>
    </citation>
    <scope>NUCLEOTIDE SEQUENCE [LARGE SCALE GENOMIC DNA]</scope>
    <source>
        <strain evidence="13">MUT 4182</strain>
    </source>
</reference>
<dbReference type="EMBL" id="KN823121">
    <property type="protein sequence ID" value="KIO22018.1"/>
    <property type="molecule type" value="Genomic_DNA"/>
</dbReference>
<dbReference type="GO" id="GO:0071028">
    <property type="term" value="P:nuclear mRNA surveillance"/>
    <property type="evidence" value="ECO:0007669"/>
    <property type="project" value="TreeGrafter"/>
</dbReference>
<evidence type="ECO:0000256" key="6">
    <source>
        <dbReference type="ARBA" id="ARBA00022835"/>
    </source>
</evidence>
<dbReference type="InterPro" id="IPR033196">
    <property type="entry name" value="Rrp43"/>
</dbReference>
<accession>A0A0C3KKS5</accession>
<evidence type="ECO:0000259" key="11">
    <source>
        <dbReference type="Pfam" id="PF03725"/>
    </source>
</evidence>
<evidence type="ECO:0000256" key="3">
    <source>
        <dbReference type="ARBA" id="ARBA00006678"/>
    </source>
</evidence>
<feature type="domain" description="Exoribonuclease phosphorolytic" evidence="11">
    <location>
        <begin position="214"/>
        <end position="280"/>
    </location>
</feature>
<dbReference type="GO" id="GO:0071038">
    <property type="term" value="P:TRAMP-dependent tRNA surveillance pathway"/>
    <property type="evidence" value="ECO:0007669"/>
    <property type="project" value="TreeGrafter"/>
</dbReference>
<keyword evidence="8" id="KW-0539">Nucleus</keyword>
<dbReference type="InterPro" id="IPR015847">
    <property type="entry name" value="ExoRNase_PH_dom2"/>
</dbReference>
<dbReference type="GO" id="GO:0005730">
    <property type="term" value="C:nucleolus"/>
    <property type="evidence" value="ECO:0007669"/>
    <property type="project" value="UniProtKB-SubCell"/>
</dbReference>
<protein>
    <recommendedName>
        <fullName evidence="9">Ribosomal RNA-processing protein 43</fullName>
    </recommendedName>
</protein>